<evidence type="ECO:0000256" key="1">
    <source>
        <dbReference type="SAM" id="Phobius"/>
    </source>
</evidence>
<feature type="transmembrane region" description="Helical" evidence="1">
    <location>
        <begin position="445"/>
        <end position="463"/>
    </location>
</feature>
<dbReference type="Proteomes" id="UP001150925">
    <property type="component" value="Unassembled WGS sequence"/>
</dbReference>
<keyword evidence="1" id="KW-0812">Transmembrane</keyword>
<keyword evidence="1" id="KW-0472">Membrane</keyword>
<dbReference type="OrthoDB" id="2381376at2759"/>
<dbReference type="EMBL" id="JANBPY010000025">
    <property type="protein sequence ID" value="KAJ1969767.1"/>
    <property type="molecule type" value="Genomic_DNA"/>
</dbReference>
<proteinExistence type="predicted"/>
<keyword evidence="3" id="KW-1185">Reference proteome</keyword>
<comment type="caution">
    <text evidence="2">The sequence shown here is derived from an EMBL/GenBank/DDBJ whole genome shotgun (WGS) entry which is preliminary data.</text>
</comment>
<feature type="transmembrane region" description="Helical" evidence="1">
    <location>
        <begin position="626"/>
        <end position="650"/>
    </location>
</feature>
<organism evidence="2 3">
    <name type="scientific">Dispira parvispora</name>
    <dbReference type="NCBI Taxonomy" id="1520584"/>
    <lineage>
        <taxon>Eukaryota</taxon>
        <taxon>Fungi</taxon>
        <taxon>Fungi incertae sedis</taxon>
        <taxon>Zoopagomycota</taxon>
        <taxon>Kickxellomycotina</taxon>
        <taxon>Dimargaritomycetes</taxon>
        <taxon>Dimargaritales</taxon>
        <taxon>Dimargaritaceae</taxon>
        <taxon>Dispira</taxon>
    </lineage>
</organism>
<reference evidence="2" key="1">
    <citation type="submission" date="2022-07" db="EMBL/GenBank/DDBJ databases">
        <title>Phylogenomic reconstructions and comparative analyses of Kickxellomycotina fungi.</title>
        <authorList>
            <person name="Reynolds N.K."/>
            <person name="Stajich J.E."/>
            <person name="Barry K."/>
            <person name="Grigoriev I.V."/>
            <person name="Crous P."/>
            <person name="Smith M.E."/>
        </authorList>
    </citation>
    <scope>NUCLEOTIDE SEQUENCE</scope>
    <source>
        <strain evidence="2">RSA 1196</strain>
    </source>
</reference>
<name>A0A9W8B087_9FUNG</name>
<dbReference type="SUPFAM" id="SSF58113">
    <property type="entry name" value="Apolipoprotein A-I"/>
    <property type="match status" value="1"/>
</dbReference>
<gene>
    <name evidence="2" type="ORF">IWQ62_000406</name>
</gene>
<sequence length="653" mass="73239">MLDTTVIPRSRPTNHPDTLNYFRDVSQYNQDISQCHACRMAGCNIGCPPQSENVQHRDPLVEGERTLGKVAGTLEKDYQEARARGEAALDDTERYLHKHYDEARAKGADVLDSASRSLEKDYAKAQSKGEEVKERLEDQFGFWGEKAKDKARDIGDQAESAQNRLGNKIHDAAKHAKGEVHDRATQAAQGLHDEAKERLREGQSLWHRLVEYVGLSDTPPGWWTLWWRPGISGKDTRSLENKGWGQRAMDDYREVADSLAEGVQEAREDVYGKLCEGTDSLQHKVCREAPKIAHTEITGQLSEAATKASESARDQTERLGHWLSPSWWWSRSSPSSPWYKDSSHQHHHLPEKLVQQLKHLKWEDLKDIPNDPRQLHPYQYFERLQQAIQAKSHDVSEAAQRHYHQFPEMGSHPLKSAPGIDGYGRSPATTGSLGYMQPPHAPVTGLYGSVIAIYFIILSRRLWSYRGKLSERRRSLHQAIDLATHGVRTDDTVPNRGHKKKPITPTAEPLVQASWAFDEEYEALSRSVATLSHFTALVPVTALLLLFMEINGYAKWLLHSLFLGLVTAAYLTHQAEKWNQANHLFTSPTAGEGDQATTTSTTISRPTIPFTNTTISPSSQSLVGQILGIAIVSTACLSCALTSLTGRVWLPTH</sequence>
<keyword evidence="1" id="KW-1133">Transmembrane helix</keyword>
<feature type="transmembrane region" description="Helical" evidence="1">
    <location>
        <begin position="528"/>
        <end position="547"/>
    </location>
</feature>
<dbReference type="AlphaFoldDB" id="A0A9W8B087"/>
<dbReference type="PANTHER" id="PTHR47372">
    <property type="entry name" value="DAUER UP-REGULATED-RELATED"/>
    <property type="match status" value="1"/>
</dbReference>
<accession>A0A9W8B087</accession>
<evidence type="ECO:0000313" key="2">
    <source>
        <dbReference type="EMBL" id="KAJ1969767.1"/>
    </source>
</evidence>
<dbReference type="PANTHER" id="PTHR47372:SF11">
    <property type="entry name" value="RE19971P"/>
    <property type="match status" value="1"/>
</dbReference>
<protein>
    <submittedName>
        <fullName evidence="2">Uncharacterized protein</fullName>
    </submittedName>
</protein>
<evidence type="ECO:0000313" key="3">
    <source>
        <dbReference type="Proteomes" id="UP001150925"/>
    </source>
</evidence>